<organism evidence="2 3">
    <name type="scientific">Colletotrichum incanum</name>
    <name type="common">Soybean anthracnose fungus</name>
    <dbReference type="NCBI Taxonomy" id="1573173"/>
    <lineage>
        <taxon>Eukaryota</taxon>
        <taxon>Fungi</taxon>
        <taxon>Dikarya</taxon>
        <taxon>Ascomycota</taxon>
        <taxon>Pezizomycotina</taxon>
        <taxon>Sordariomycetes</taxon>
        <taxon>Hypocreomycetidae</taxon>
        <taxon>Glomerellales</taxon>
        <taxon>Glomerellaceae</taxon>
        <taxon>Colletotrichum</taxon>
        <taxon>Colletotrichum spaethianum species complex</taxon>
    </lineage>
</organism>
<dbReference type="Proteomes" id="UP000076584">
    <property type="component" value="Unassembled WGS sequence"/>
</dbReference>
<proteinExistence type="predicted"/>
<accession>A0A161Y4I1</accession>
<reference evidence="2 3" key="1">
    <citation type="submission" date="2015-06" db="EMBL/GenBank/DDBJ databases">
        <title>Survival trade-offs in plant roots during colonization by closely related pathogenic and mutualistic fungi.</title>
        <authorList>
            <person name="Hacquard S."/>
            <person name="Kracher B."/>
            <person name="Hiruma K."/>
            <person name="Weinman A."/>
            <person name="Muench P."/>
            <person name="Garrido Oter R."/>
            <person name="Ver Loren van Themaat E."/>
            <person name="Dallerey J.-F."/>
            <person name="Damm U."/>
            <person name="Henrissat B."/>
            <person name="Lespinet O."/>
            <person name="Thon M."/>
            <person name="Kemen E."/>
            <person name="McHardy A.C."/>
            <person name="Schulze-Lefert P."/>
            <person name="O'Connell R.J."/>
        </authorList>
    </citation>
    <scope>NUCLEOTIDE SEQUENCE [LARGE SCALE GENOMIC DNA]</scope>
    <source>
        <strain evidence="2 3">MAFF 238704</strain>
    </source>
</reference>
<gene>
    <name evidence="2" type="ORF">CI238_11068</name>
</gene>
<dbReference type="Gene3D" id="3.40.30.120">
    <property type="match status" value="1"/>
</dbReference>
<feature type="region of interest" description="Disordered" evidence="1">
    <location>
        <begin position="1"/>
        <end position="51"/>
    </location>
</feature>
<keyword evidence="2" id="KW-0560">Oxidoreductase</keyword>
<dbReference type="AlphaFoldDB" id="A0A161Y4I1"/>
<evidence type="ECO:0000313" key="2">
    <source>
        <dbReference type="EMBL" id="KZL84342.1"/>
    </source>
</evidence>
<feature type="compositionally biased region" description="Basic and acidic residues" evidence="1">
    <location>
        <begin position="158"/>
        <end position="172"/>
    </location>
</feature>
<feature type="compositionally biased region" description="Low complexity" evidence="1">
    <location>
        <begin position="174"/>
        <end position="183"/>
    </location>
</feature>
<feature type="compositionally biased region" description="Polar residues" evidence="1">
    <location>
        <begin position="12"/>
        <end position="31"/>
    </location>
</feature>
<keyword evidence="2" id="KW-0503">Monooxygenase</keyword>
<feature type="compositionally biased region" description="Basic and acidic residues" evidence="1">
    <location>
        <begin position="1"/>
        <end position="10"/>
    </location>
</feature>
<feature type="region of interest" description="Disordered" evidence="1">
    <location>
        <begin position="158"/>
        <end position="222"/>
    </location>
</feature>
<name>A0A161Y4I1_COLIC</name>
<protein>
    <submittedName>
        <fullName evidence="2">Fad monooxygenase</fullName>
    </submittedName>
</protein>
<comment type="caution">
    <text evidence="2">The sequence shown here is derived from an EMBL/GenBank/DDBJ whole genome shotgun (WGS) entry which is preliminary data.</text>
</comment>
<dbReference type="STRING" id="1573173.A0A161Y4I1"/>
<keyword evidence="3" id="KW-1185">Reference proteome</keyword>
<dbReference type="EMBL" id="LFIW01000882">
    <property type="protein sequence ID" value="KZL84342.1"/>
    <property type="molecule type" value="Genomic_DNA"/>
</dbReference>
<sequence length="362" mass="40153">MSPKWPEKHSYSPISETNSAQQRSEAASQLRSFLKSRDVPPRIPVPPRPERDTLTAQAVGEVWLPLLQKALHPFDVVSRPGELHKDPRVQDVRALGTRRTVRHHVAHQLRADQRRVLGEVLRQVDRVPHRLLRRRQELGKEAADQRVRNGVDIARGRDVARLRQPDQAREEEGAAGLEGQAAAGERDPAPRPLPGHAYGGRQRHREADADGGAVDGDDGMGVSYDGTGSPLIHESSRGIWTAGRRCPDVSLTPASDEEPKRLYDLVSSKYGKHLVLKIGRRSNGPALSGGLQELVRLFNVVPHQAEPRRTGVDGSPATDSFYTADWAADDDDFTVVVRPDMYIGYVGQGDGWRDYLSYLTQS</sequence>
<evidence type="ECO:0000256" key="1">
    <source>
        <dbReference type="SAM" id="MobiDB-lite"/>
    </source>
</evidence>
<evidence type="ECO:0000313" key="3">
    <source>
        <dbReference type="Proteomes" id="UP000076584"/>
    </source>
</evidence>
<dbReference type="GO" id="GO:0004497">
    <property type="term" value="F:monooxygenase activity"/>
    <property type="evidence" value="ECO:0007669"/>
    <property type="project" value="UniProtKB-KW"/>
</dbReference>